<name>A0A0G4GUU5_9ALVE</name>
<accession>A0A0G4GUU5</accession>
<dbReference type="VEuPathDB" id="CryptoDB:Cvel_5217"/>
<proteinExistence type="predicted"/>
<keyword evidence="1" id="KW-1133">Transmembrane helix</keyword>
<feature type="transmembrane region" description="Helical" evidence="1">
    <location>
        <begin position="186"/>
        <end position="206"/>
    </location>
</feature>
<gene>
    <name evidence="2" type="ORF">Cvel_5217</name>
</gene>
<feature type="transmembrane region" description="Helical" evidence="1">
    <location>
        <begin position="143"/>
        <end position="165"/>
    </location>
</feature>
<protein>
    <submittedName>
        <fullName evidence="2">Uncharacterized protein</fullName>
    </submittedName>
</protein>
<dbReference type="EMBL" id="CDMZ01001558">
    <property type="protein sequence ID" value="CEM34388.1"/>
    <property type="molecule type" value="Genomic_DNA"/>
</dbReference>
<evidence type="ECO:0000313" key="2">
    <source>
        <dbReference type="EMBL" id="CEM34388.1"/>
    </source>
</evidence>
<reference evidence="2" key="1">
    <citation type="submission" date="2014-11" db="EMBL/GenBank/DDBJ databases">
        <authorList>
            <person name="Otto D Thomas"/>
            <person name="Naeem Raeece"/>
        </authorList>
    </citation>
    <scope>NUCLEOTIDE SEQUENCE</scope>
</reference>
<organism evidence="2">
    <name type="scientific">Chromera velia CCMP2878</name>
    <dbReference type="NCBI Taxonomy" id="1169474"/>
    <lineage>
        <taxon>Eukaryota</taxon>
        <taxon>Sar</taxon>
        <taxon>Alveolata</taxon>
        <taxon>Colpodellida</taxon>
        <taxon>Chromeraceae</taxon>
        <taxon>Chromera</taxon>
    </lineage>
</organism>
<sequence length="239" mass="26423">MKDASDSEDELIRQEDVEGYWKACKLESVYPLEILYTPVNGDDAATLLPMLWLKALHDVGDPLVVWFLYQRKIRERLLATTTTDPSPQPQQRLLLFSWKRTATLLLWRVFSMISVGLRVFMYVQDPADVSLQGSCDVYMYTHIALATPSVCITCAGTYATASAAWKLGAYGMYYAYDGALGGFENLLLLMKAVCSLGIVVCMAVSLGQSKFEATAVQVQDLFAAKLQMAAESGEEGAVE</sequence>
<keyword evidence="1" id="KW-0812">Transmembrane</keyword>
<feature type="transmembrane region" description="Helical" evidence="1">
    <location>
        <begin position="105"/>
        <end position="123"/>
    </location>
</feature>
<keyword evidence="1" id="KW-0472">Membrane</keyword>
<evidence type="ECO:0000256" key="1">
    <source>
        <dbReference type="SAM" id="Phobius"/>
    </source>
</evidence>
<dbReference type="AlphaFoldDB" id="A0A0G4GUU5"/>